<keyword evidence="4" id="KW-1185">Reference proteome</keyword>
<name>A0A1I0AF61_9BACT</name>
<gene>
    <name evidence="3" type="ORF">SAMN05443639_101653</name>
</gene>
<dbReference type="EMBL" id="FOIJ01000001">
    <property type="protein sequence ID" value="SES92462.1"/>
    <property type="molecule type" value="Genomic_DNA"/>
</dbReference>
<feature type="chain" id="PRO_5011692350" evidence="2">
    <location>
        <begin position="23"/>
        <end position="170"/>
    </location>
</feature>
<accession>A0A1I0AF61</accession>
<evidence type="ECO:0000313" key="4">
    <source>
        <dbReference type="Proteomes" id="UP000199181"/>
    </source>
</evidence>
<dbReference type="PROSITE" id="PS51257">
    <property type="entry name" value="PROKAR_LIPOPROTEIN"/>
    <property type="match status" value="1"/>
</dbReference>
<proteinExistence type="predicted"/>
<feature type="signal peptide" evidence="2">
    <location>
        <begin position="1"/>
        <end position="22"/>
    </location>
</feature>
<sequence length="170" mass="18379">MLPSNSRSGVLAVMVMASCLLAGCASNRREAYLQDKAAAHVYRQPIAEVWSQAKALLSEEGYSMMEAQGRYEMQTEWLMLGAPSSLGTTYARYLVRGGQKAPGQTTVVFHRQMRVQSQGAHNTSTGGSAGSAGTDSNTLDRDHAMEWKLLQRVDAEAAKALEAEAARNVP</sequence>
<feature type="region of interest" description="Disordered" evidence="1">
    <location>
        <begin position="115"/>
        <end position="139"/>
    </location>
</feature>
<dbReference type="Proteomes" id="UP000199181">
    <property type="component" value="Unassembled WGS sequence"/>
</dbReference>
<evidence type="ECO:0000256" key="1">
    <source>
        <dbReference type="SAM" id="MobiDB-lite"/>
    </source>
</evidence>
<dbReference type="RefSeq" id="WP_093515522.1">
    <property type="nucleotide sequence ID" value="NZ_FOIJ01000001.1"/>
</dbReference>
<evidence type="ECO:0000256" key="2">
    <source>
        <dbReference type="SAM" id="SignalP"/>
    </source>
</evidence>
<evidence type="ECO:0000313" key="3">
    <source>
        <dbReference type="EMBL" id="SES92462.1"/>
    </source>
</evidence>
<feature type="compositionally biased region" description="Low complexity" evidence="1">
    <location>
        <begin position="122"/>
        <end position="137"/>
    </location>
</feature>
<dbReference type="AlphaFoldDB" id="A0A1I0AF61"/>
<keyword evidence="2" id="KW-0732">Signal</keyword>
<organism evidence="3 4">
    <name type="scientific">Stigmatella erecta</name>
    <dbReference type="NCBI Taxonomy" id="83460"/>
    <lineage>
        <taxon>Bacteria</taxon>
        <taxon>Pseudomonadati</taxon>
        <taxon>Myxococcota</taxon>
        <taxon>Myxococcia</taxon>
        <taxon>Myxococcales</taxon>
        <taxon>Cystobacterineae</taxon>
        <taxon>Archangiaceae</taxon>
        <taxon>Stigmatella</taxon>
    </lineage>
</organism>
<reference evidence="4" key="1">
    <citation type="submission" date="2016-10" db="EMBL/GenBank/DDBJ databases">
        <authorList>
            <person name="Varghese N."/>
            <person name="Submissions S."/>
        </authorList>
    </citation>
    <scope>NUCLEOTIDE SEQUENCE [LARGE SCALE GENOMIC DNA]</scope>
    <source>
        <strain evidence="4">DSM 16858</strain>
    </source>
</reference>
<protein>
    <submittedName>
        <fullName evidence="3">Uncharacterized protein</fullName>
    </submittedName>
</protein>